<evidence type="ECO:0000256" key="4">
    <source>
        <dbReference type="ARBA" id="ARBA00022989"/>
    </source>
</evidence>
<comment type="similarity">
    <text evidence="2">Belongs to the autoinducer-2 exporter (AI-2E) (TC 2.A.86) family.</text>
</comment>
<comment type="subcellular location">
    <subcellularLocation>
        <location evidence="1">Membrane</location>
        <topology evidence="1">Multi-pass membrane protein</topology>
    </subcellularLocation>
</comment>
<accession>A0A498H3Q1</accession>
<evidence type="ECO:0000313" key="7">
    <source>
        <dbReference type="EMBL" id="RXE56748.1"/>
    </source>
</evidence>
<name>A0A498H3Q1_9EURY</name>
<feature type="transmembrane region" description="Helical" evidence="6">
    <location>
        <begin position="258"/>
        <end position="279"/>
    </location>
</feature>
<evidence type="ECO:0000256" key="1">
    <source>
        <dbReference type="ARBA" id="ARBA00004141"/>
    </source>
</evidence>
<evidence type="ECO:0000256" key="2">
    <source>
        <dbReference type="ARBA" id="ARBA00009773"/>
    </source>
</evidence>
<dbReference type="Pfam" id="PF01594">
    <property type="entry name" value="AI-2E_transport"/>
    <property type="match status" value="1"/>
</dbReference>
<dbReference type="EMBL" id="LHQS01000001">
    <property type="protein sequence ID" value="RXE56748.1"/>
    <property type="molecule type" value="Genomic_DNA"/>
</dbReference>
<dbReference type="RefSeq" id="WP_128692472.1">
    <property type="nucleotide sequence ID" value="NZ_LHQS01000001.1"/>
</dbReference>
<sequence length="347" mass="36785">MTPPTISPPVRLLAIGAGIVILFGGMRAASSILGPLLLAVFLAMVTVPLLRWLERRGLPTAAASGVLIAGLIAASVALAAFVGVAFNQLVEALPAYQEQVQVRLSDLQSMLAASGVDTASLQLFDLLDRGMIIGQLAAFFRSLSTAVFDLVLILIGTGFLLLEASRLSTGIEQRLGPKSPLVGRFRQSSRILIDYVVVRTKVNLITGIGVGALLYALGVDFALLWGLLTFVLSYIPYIGLALAALPAAILAWLELGPLAVVIILVGVTIVNFIAESILFPQMAGEGLDLSPFVVLASVIFWGFILGAAGVFLAVPLTLAVKMLLENWHETRWLATLMSGGDRQEELT</sequence>
<dbReference type="Proteomes" id="UP000290932">
    <property type="component" value="Unassembled WGS sequence"/>
</dbReference>
<comment type="caution">
    <text evidence="7">The sequence shown here is derived from an EMBL/GenBank/DDBJ whole genome shotgun (WGS) entry which is preliminary data.</text>
</comment>
<evidence type="ECO:0000256" key="3">
    <source>
        <dbReference type="ARBA" id="ARBA00022692"/>
    </source>
</evidence>
<feature type="transmembrane region" description="Helical" evidence="6">
    <location>
        <begin position="204"/>
        <end position="228"/>
    </location>
</feature>
<evidence type="ECO:0000256" key="5">
    <source>
        <dbReference type="ARBA" id="ARBA00023136"/>
    </source>
</evidence>
<feature type="transmembrane region" description="Helical" evidence="6">
    <location>
        <begin position="12"/>
        <end position="30"/>
    </location>
</feature>
<organism evidence="7 8">
    <name type="scientific">Methanoculleus taiwanensis</name>
    <dbReference type="NCBI Taxonomy" id="1550565"/>
    <lineage>
        <taxon>Archaea</taxon>
        <taxon>Methanobacteriati</taxon>
        <taxon>Methanobacteriota</taxon>
        <taxon>Stenosarchaea group</taxon>
        <taxon>Methanomicrobia</taxon>
        <taxon>Methanomicrobiales</taxon>
        <taxon>Methanomicrobiaceae</taxon>
        <taxon>Methanoculleus</taxon>
    </lineage>
</organism>
<feature type="transmembrane region" description="Helical" evidence="6">
    <location>
        <begin position="299"/>
        <end position="324"/>
    </location>
</feature>
<evidence type="ECO:0000256" key="6">
    <source>
        <dbReference type="SAM" id="Phobius"/>
    </source>
</evidence>
<dbReference type="OrthoDB" id="137252at2157"/>
<feature type="transmembrane region" description="Helical" evidence="6">
    <location>
        <begin position="65"/>
        <end position="86"/>
    </location>
</feature>
<keyword evidence="3 6" id="KW-0812">Transmembrane</keyword>
<dbReference type="GO" id="GO:0055085">
    <property type="term" value="P:transmembrane transport"/>
    <property type="evidence" value="ECO:0007669"/>
    <property type="project" value="TreeGrafter"/>
</dbReference>
<gene>
    <name evidence="7" type="ORF">ABH15_00805</name>
</gene>
<dbReference type="AlphaFoldDB" id="A0A498H3Q1"/>
<dbReference type="GO" id="GO:0016020">
    <property type="term" value="C:membrane"/>
    <property type="evidence" value="ECO:0007669"/>
    <property type="project" value="UniProtKB-SubCell"/>
</dbReference>
<feature type="transmembrane region" description="Helical" evidence="6">
    <location>
        <begin position="138"/>
        <end position="162"/>
    </location>
</feature>
<feature type="transmembrane region" description="Helical" evidence="6">
    <location>
        <begin position="36"/>
        <end position="53"/>
    </location>
</feature>
<evidence type="ECO:0000313" key="8">
    <source>
        <dbReference type="Proteomes" id="UP000290932"/>
    </source>
</evidence>
<dbReference type="InterPro" id="IPR002549">
    <property type="entry name" value="AI-2E-like"/>
</dbReference>
<keyword evidence="5 6" id="KW-0472">Membrane</keyword>
<keyword evidence="8" id="KW-1185">Reference proteome</keyword>
<dbReference type="PANTHER" id="PTHR21716:SF64">
    <property type="entry name" value="AI-2 TRANSPORT PROTEIN TQSA"/>
    <property type="match status" value="1"/>
</dbReference>
<proteinExistence type="inferred from homology"/>
<dbReference type="PANTHER" id="PTHR21716">
    <property type="entry name" value="TRANSMEMBRANE PROTEIN"/>
    <property type="match status" value="1"/>
</dbReference>
<protein>
    <submittedName>
        <fullName evidence="7">Transporter</fullName>
    </submittedName>
</protein>
<reference evidence="7 8" key="1">
    <citation type="journal article" date="2015" name="Int. J. Syst. Evol. Microbiol.">
        <title>Methanoculleus taiwanensis sp. nov., a methanogen isolated from deep marine sediment at the deformation front area near Taiwan.</title>
        <authorList>
            <person name="Weng C.Y."/>
            <person name="Chen S.C."/>
            <person name="Lai M.C."/>
            <person name="Wu S.Y."/>
            <person name="Lin S."/>
            <person name="Yang T.F."/>
            <person name="Chen P.C."/>
        </authorList>
    </citation>
    <scope>NUCLEOTIDE SEQUENCE [LARGE SCALE GENOMIC DNA]</scope>
    <source>
        <strain evidence="7 8">CYW4</strain>
    </source>
</reference>
<keyword evidence="4 6" id="KW-1133">Transmembrane helix</keyword>